<dbReference type="AlphaFoldDB" id="A0A4R6GIU6"/>
<dbReference type="RefSeq" id="WP_162845867.1">
    <property type="nucleotide sequence ID" value="NZ_PTLZ01000001.1"/>
</dbReference>
<evidence type="ECO:0000313" key="3">
    <source>
        <dbReference type="Proteomes" id="UP000294737"/>
    </source>
</evidence>
<evidence type="ECO:0000256" key="1">
    <source>
        <dbReference type="SAM" id="MobiDB-lite"/>
    </source>
</evidence>
<protein>
    <submittedName>
        <fullName evidence="2">Uncharacterized protein</fullName>
    </submittedName>
</protein>
<name>A0A4R6GIU6_9BURK</name>
<dbReference type="Proteomes" id="UP000294737">
    <property type="component" value="Unassembled WGS sequence"/>
</dbReference>
<evidence type="ECO:0000313" key="2">
    <source>
        <dbReference type="EMBL" id="TDN94787.1"/>
    </source>
</evidence>
<keyword evidence="3" id="KW-1185">Reference proteome</keyword>
<feature type="compositionally biased region" description="Basic and acidic residues" evidence="1">
    <location>
        <begin position="8"/>
        <end position="20"/>
    </location>
</feature>
<proteinExistence type="predicted"/>
<feature type="region of interest" description="Disordered" evidence="1">
    <location>
        <begin position="1"/>
        <end position="58"/>
    </location>
</feature>
<reference evidence="2 3" key="1">
    <citation type="submission" date="2019-03" db="EMBL/GenBank/DDBJ databases">
        <title>Genomic Encyclopedia of Type Strains, Phase IV (KMG-IV): sequencing the most valuable type-strain genomes for metagenomic binning, comparative biology and taxonomic classification.</title>
        <authorList>
            <person name="Goeker M."/>
        </authorList>
    </citation>
    <scope>NUCLEOTIDE SEQUENCE [LARGE SCALE GENOMIC DNA]</scope>
    <source>
        <strain evidence="2 3">DSM 18555</strain>
    </source>
</reference>
<accession>A0A4R6GIU6</accession>
<dbReference type="EMBL" id="SNWF01000004">
    <property type="protein sequence ID" value="TDN94787.1"/>
    <property type="molecule type" value="Genomic_DNA"/>
</dbReference>
<comment type="caution">
    <text evidence="2">The sequence shown here is derived from an EMBL/GenBank/DDBJ whole genome shotgun (WGS) entry which is preliminary data.</text>
</comment>
<feature type="compositionally biased region" description="Basic and acidic residues" evidence="1">
    <location>
        <begin position="49"/>
        <end position="58"/>
    </location>
</feature>
<feature type="compositionally biased region" description="Basic and acidic residues" evidence="1">
    <location>
        <begin position="30"/>
        <end position="40"/>
    </location>
</feature>
<sequence length="58" mass="6540">MAKQGKTSFDKTNKSGDKKNHSGKQSGSRDNAEMPDKNLDTESEFAVNELREEKRDSH</sequence>
<organism evidence="2 3">
    <name type="scientific">Herminiimonas fonticola</name>
    <dbReference type="NCBI Taxonomy" id="303380"/>
    <lineage>
        <taxon>Bacteria</taxon>
        <taxon>Pseudomonadati</taxon>
        <taxon>Pseudomonadota</taxon>
        <taxon>Betaproteobacteria</taxon>
        <taxon>Burkholderiales</taxon>
        <taxon>Oxalobacteraceae</taxon>
        <taxon>Herminiimonas</taxon>
    </lineage>
</organism>
<gene>
    <name evidence="2" type="ORF">EV677_1344</name>
</gene>